<evidence type="ECO:0000313" key="1">
    <source>
        <dbReference type="EMBL" id="KAF9529663.1"/>
    </source>
</evidence>
<name>A0A9P6EIT1_9AGAR</name>
<evidence type="ECO:0000313" key="2">
    <source>
        <dbReference type="Proteomes" id="UP000807306"/>
    </source>
</evidence>
<organism evidence="1 2">
    <name type="scientific">Crepidotus variabilis</name>
    <dbReference type="NCBI Taxonomy" id="179855"/>
    <lineage>
        <taxon>Eukaryota</taxon>
        <taxon>Fungi</taxon>
        <taxon>Dikarya</taxon>
        <taxon>Basidiomycota</taxon>
        <taxon>Agaricomycotina</taxon>
        <taxon>Agaricomycetes</taxon>
        <taxon>Agaricomycetidae</taxon>
        <taxon>Agaricales</taxon>
        <taxon>Agaricineae</taxon>
        <taxon>Crepidotaceae</taxon>
        <taxon>Crepidotus</taxon>
    </lineage>
</organism>
<keyword evidence="2" id="KW-1185">Reference proteome</keyword>
<dbReference type="OrthoDB" id="2915292at2759"/>
<proteinExistence type="predicted"/>
<comment type="caution">
    <text evidence="1">The sequence shown here is derived from an EMBL/GenBank/DDBJ whole genome shotgun (WGS) entry which is preliminary data.</text>
</comment>
<accession>A0A9P6EIT1</accession>
<dbReference type="EMBL" id="MU157844">
    <property type="protein sequence ID" value="KAF9529663.1"/>
    <property type="molecule type" value="Genomic_DNA"/>
</dbReference>
<dbReference type="AlphaFoldDB" id="A0A9P6EIT1"/>
<gene>
    <name evidence="1" type="ORF">CPB83DRAFT_905792</name>
</gene>
<sequence length="575" mass="64140">MNTLRSTGMSPLLPDEIWLIVASFTPEAALRNCYSLNHVFHDLALDLRYKHFELSVKTYSHLENNGCCRRSKRLTIYPASLGFWFRPPSSSGMSSESNKLKGDASTLSQRLLGPLKVYTSVSMSSEHRRVVSIFQSLVNVHSLSIVWPSEGKTAKSWVYPSLRSLNTVMPILLCRIQALSLDLHTTSSAICRLINSLIFPNLSSLSFFTSSSHPLAGNGSTEPIENLLKFIRNHAKTIVTLKISKAQDAVSICRRIGKQYIALPKLRHLSLPLCSPEHLWLDEYYRMLKEHISYGLTSLELYIPPDFGPSTFQLLFSIPIPGLTLLKLISYATPDNNTLRASSCGPGVSYSYPASSPLATIISRGLHVHLSTQSFRTLHTLAIHVPLNLSALLHLLENFTQCDSGVVCLAHLEVHIYLKPLQDPGDYRASASLLSRFFGLVDHSLSNVESLVIIFFLPSRIYGPAEGKLLKQAKNIIRAALVDTPTFLNHRSAVTRLSLFYPGESRFYSTVWAVADWSVYLLPPLMPLLPGPLDSSIVRVNDIRTILSRFPRVEDLNGKSLKVMGEWWGPWNASG</sequence>
<dbReference type="Proteomes" id="UP000807306">
    <property type="component" value="Unassembled WGS sequence"/>
</dbReference>
<protein>
    <submittedName>
        <fullName evidence="1">Uncharacterized protein</fullName>
    </submittedName>
</protein>
<reference evidence="1" key="1">
    <citation type="submission" date="2020-11" db="EMBL/GenBank/DDBJ databases">
        <authorList>
            <consortium name="DOE Joint Genome Institute"/>
            <person name="Ahrendt S."/>
            <person name="Riley R."/>
            <person name="Andreopoulos W."/>
            <person name="Labutti K."/>
            <person name="Pangilinan J."/>
            <person name="Ruiz-Duenas F.J."/>
            <person name="Barrasa J.M."/>
            <person name="Sanchez-Garcia M."/>
            <person name="Camarero S."/>
            <person name="Miyauchi S."/>
            <person name="Serrano A."/>
            <person name="Linde D."/>
            <person name="Babiker R."/>
            <person name="Drula E."/>
            <person name="Ayuso-Fernandez I."/>
            <person name="Pacheco R."/>
            <person name="Padilla G."/>
            <person name="Ferreira P."/>
            <person name="Barriuso J."/>
            <person name="Kellner H."/>
            <person name="Castanera R."/>
            <person name="Alfaro M."/>
            <person name="Ramirez L."/>
            <person name="Pisabarro A.G."/>
            <person name="Kuo A."/>
            <person name="Tritt A."/>
            <person name="Lipzen A."/>
            <person name="He G."/>
            <person name="Yan M."/>
            <person name="Ng V."/>
            <person name="Cullen D."/>
            <person name="Martin F."/>
            <person name="Rosso M.-N."/>
            <person name="Henrissat B."/>
            <person name="Hibbett D."/>
            <person name="Martinez A.T."/>
            <person name="Grigoriev I.V."/>
        </authorList>
    </citation>
    <scope>NUCLEOTIDE SEQUENCE</scope>
    <source>
        <strain evidence="1">CBS 506.95</strain>
    </source>
</reference>